<gene>
    <name evidence="1" type="ORF">NPIL_561431</name>
</gene>
<dbReference type="AlphaFoldDB" id="A0A8X6USV1"/>
<evidence type="ECO:0000313" key="2">
    <source>
        <dbReference type="Proteomes" id="UP000887013"/>
    </source>
</evidence>
<comment type="caution">
    <text evidence="1">The sequence shown here is derived from an EMBL/GenBank/DDBJ whole genome shotgun (WGS) entry which is preliminary data.</text>
</comment>
<protein>
    <submittedName>
        <fullName evidence="1">Uncharacterized protein</fullName>
    </submittedName>
</protein>
<sequence length="118" mass="13683">MIQNVEFVAHVNRVFSNAGLEPQEVCLVEMSTGSSCIITFDTTNLNYIWLDRLYNKKNSHETHKIPFPFKRKMTQEDGRKLLKKLYQEKDELKNSLVAVLGLYNKNFFSRVGSIPVDI</sequence>
<organism evidence="1 2">
    <name type="scientific">Nephila pilipes</name>
    <name type="common">Giant wood spider</name>
    <name type="synonym">Nephila maculata</name>
    <dbReference type="NCBI Taxonomy" id="299642"/>
    <lineage>
        <taxon>Eukaryota</taxon>
        <taxon>Metazoa</taxon>
        <taxon>Ecdysozoa</taxon>
        <taxon>Arthropoda</taxon>
        <taxon>Chelicerata</taxon>
        <taxon>Arachnida</taxon>
        <taxon>Araneae</taxon>
        <taxon>Araneomorphae</taxon>
        <taxon>Entelegynae</taxon>
        <taxon>Araneoidea</taxon>
        <taxon>Nephilidae</taxon>
        <taxon>Nephila</taxon>
    </lineage>
</organism>
<dbReference type="Proteomes" id="UP000887013">
    <property type="component" value="Unassembled WGS sequence"/>
</dbReference>
<evidence type="ECO:0000313" key="1">
    <source>
        <dbReference type="EMBL" id="GFU39342.1"/>
    </source>
</evidence>
<proteinExistence type="predicted"/>
<name>A0A8X6USV1_NEPPI</name>
<reference evidence="1" key="1">
    <citation type="submission" date="2020-08" db="EMBL/GenBank/DDBJ databases">
        <title>Multicomponent nature underlies the extraordinary mechanical properties of spider dragline silk.</title>
        <authorList>
            <person name="Kono N."/>
            <person name="Nakamura H."/>
            <person name="Mori M."/>
            <person name="Yoshida Y."/>
            <person name="Ohtoshi R."/>
            <person name="Malay A.D."/>
            <person name="Moran D.A.P."/>
            <person name="Tomita M."/>
            <person name="Numata K."/>
            <person name="Arakawa K."/>
        </authorList>
    </citation>
    <scope>NUCLEOTIDE SEQUENCE</scope>
</reference>
<accession>A0A8X6USV1</accession>
<keyword evidence="2" id="KW-1185">Reference proteome</keyword>
<dbReference type="EMBL" id="BMAW01131409">
    <property type="protein sequence ID" value="GFU39342.1"/>
    <property type="molecule type" value="Genomic_DNA"/>
</dbReference>